<dbReference type="Proteomes" id="UP000011083">
    <property type="component" value="Unassembled WGS sequence"/>
</dbReference>
<dbReference type="STRING" id="1257118.L8GFX3"/>
<keyword evidence="11" id="KW-1185">Reference proteome</keyword>
<dbReference type="Pfam" id="PF00909">
    <property type="entry name" value="Ammonium_transp"/>
    <property type="match status" value="2"/>
</dbReference>
<feature type="transmembrane region" description="Helical" evidence="8">
    <location>
        <begin position="301"/>
        <end position="318"/>
    </location>
</feature>
<dbReference type="KEGG" id="acan:ACA1_362530"/>
<feature type="transmembrane region" description="Helical" evidence="8">
    <location>
        <begin position="115"/>
        <end position="136"/>
    </location>
</feature>
<dbReference type="OMA" id="ERGRLWP"/>
<dbReference type="RefSeq" id="XP_004333782.1">
    <property type="nucleotide sequence ID" value="XM_004333734.1"/>
</dbReference>
<dbReference type="InterPro" id="IPR001905">
    <property type="entry name" value="Ammonium_transpt"/>
</dbReference>
<dbReference type="InterPro" id="IPR018047">
    <property type="entry name" value="Ammonium_transpt_CS"/>
</dbReference>
<feature type="transmembrane region" description="Helical" evidence="8">
    <location>
        <begin position="206"/>
        <end position="226"/>
    </location>
</feature>
<keyword evidence="6 8" id="KW-0472">Membrane</keyword>
<evidence type="ECO:0000256" key="7">
    <source>
        <dbReference type="ARBA" id="ARBA00023177"/>
    </source>
</evidence>
<dbReference type="SUPFAM" id="SSF111352">
    <property type="entry name" value="Ammonium transporter"/>
    <property type="match status" value="1"/>
</dbReference>
<feature type="transmembrane region" description="Helical" evidence="8">
    <location>
        <begin position="324"/>
        <end position="344"/>
    </location>
</feature>
<dbReference type="InterPro" id="IPR029020">
    <property type="entry name" value="Ammonium/urea_transptr"/>
</dbReference>
<name>L8GFX3_ACACF</name>
<evidence type="ECO:0000313" key="11">
    <source>
        <dbReference type="Proteomes" id="UP000011083"/>
    </source>
</evidence>
<evidence type="ECO:0000259" key="9">
    <source>
        <dbReference type="Pfam" id="PF00909"/>
    </source>
</evidence>
<dbReference type="PROSITE" id="PS01219">
    <property type="entry name" value="AMMONIUM_TRANSP"/>
    <property type="match status" value="1"/>
</dbReference>
<gene>
    <name evidence="10" type="ORF">ACA1_362530</name>
</gene>
<dbReference type="GO" id="GO:0005886">
    <property type="term" value="C:plasma membrane"/>
    <property type="evidence" value="ECO:0007669"/>
    <property type="project" value="TreeGrafter"/>
</dbReference>
<feature type="transmembrane region" description="Helical" evidence="8">
    <location>
        <begin position="246"/>
        <end position="269"/>
    </location>
</feature>
<comment type="similarity">
    <text evidence="2">Belongs to the ammonia transporter channel (TC 1.A.11.2) family.</text>
</comment>
<feature type="transmembrane region" description="Helical" evidence="8">
    <location>
        <begin position="365"/>
        <end position="386"/>
    </location>
</feature>
<reference evidence="10 11" key="1">
    <citation type="journal article" date="2013" name="Genome Biol.">
        <title>Genome of Acanthamoeba castellanii highlights extensive lateral gene transfer and early evolution of tyrosine kinase signaling.</title>
        <authorList>
            <person name="Clarke M."/>
            <person name="Lohan A.J."/>
            <person name="Liu B."/>
            <person name="Lagkouvardos I."/>
            <person name="Roy S."/>
            <person name="Zafar N."/>
            <person name="Bertelli C."/>
            <person name="Schilde C."/>
            <person name="Kianianmomeni A."/>
            <person name="Burglin T.R."/>
            <person name="Frech C."/>
            <person name="Turcotte B."/>
            <person name="Kopec K.O."/>
            <person name="Synnott J.M."/>
            <person name="Choo C."/>
            <person name="Paponov I."/>
            <person name="Finkler A."/>
            <person name="Soon Heng Tan C."/>
            <person name="Hutchins A.P."/>
            <person name="Weinmeier T."/>
            <person name="Rattei T."/>
            <person name="Chu J.S."/>
            <person name="Gimenez G."/>
            <person name="Irimia M."/>
            <person name="Rigden D.J."/>
            <person name="Fitzpatrick D.A."/>
            <person name="Lorenzo-Morales J."/>
            <person name="Bateman A."/>
            <person name="Chiu C.H."/>
            <person name="Tang P."/>
            <person name="Hegemann P."/>
            <person name="Fromm H."/>
            <person name="Raoult D."/>
            <person name="Greub G."/>
            <person name="Miranda-Saavedra D."/>
            <person name="Chen N."/>
            <person name="Nash P."/>
            <person name="Ginger M.L."/>
            <person name="Horn M."/>
            <person name="Schaap P."/>
            <person name="Caler L."/>
            <person name="Loftus B."/>
        </authorList>
    </citation>
    <scope>NUCLEOTIDE SEQUENCE [LARGE SCALE GENOMIC DNA]</scope>
    <source>
        <strain evidence="10 11">Neff</strain>
    </source>
</reference>
<sequence length="537" mass="58031">MGYDAQVCEDEGPTSISCIQGGDTAYILLCTALVWLMTPGLAFFYGGLVREKNFLNTLYMNIAAIGVVTIQFVWFGYSFAFSWYSKGFGDGAWVGLRDLGRGPNPDYATSIPHDIYSFFQLTFAIITTAVISGAMVERISFRAWVVFIFLWTTVVYDPIGNTPSPSLKSLRKPTRYLSAAHWVWSAKTTSSGYELGFLRDLGALDFAGGTVVHMASGFSALTACVICGPRHNVDLKSPPEAHNVPLFVLGTAMLWFGWFGFNGGSALAANDLSSLAMYNTQIAACAAFTTWMVIDAFFKRAVTVVGPLSGAVVGLVAITPCCGFVHLQSSLAIGCISSLVAWPLMHIKSRYLAGRWLMKYVDDSLDVFLCHGVGGMLGAFLLGWFASLEVNPAGADGILFGGGKLLGWQVKRSLDISAPSRASLLTLFDSQIIAILITIALSVVGTAAILIFLKFTIGIRYSPQTQGKGVDSVAHLSLAYRFSEENPDGSVVIEDEEGGSLASRIAEWNLLDFTVRHIRKCLGKEAAADDTEMKEVN</sequence>
<evidence type="ECO:0000256" key="5">
    <source>
        <dbReference type="ARBA" id="ARBA00022989"/>
    </source>
</evidence>
<evidence type="ECO:0000256" key="8">
    <source>
        <dbReference type="SAM" id="Phobius"/>
    </source>
</evidence>
<dbReference type="EMBL" id="KB008147">
    <property type="protein sequence ID" value="ELR11769.1"/>
    <property type="molecule type" value="Genomic_DNA"/>
</dbReference>
<keyword evidence="3" id="KW-0813">Transport</keyword>
<feature type="transmembrane region" description="Helical" evidence="8">
    <location>
        <begin position="58"/>
        <end position="77"/>
    </location>
</feature>
<keyword evidence="7" id="KW-0924">Ammonia transport</keyword>
<comment type="subcellular location">
    <subcellularLocation>
        <location evidence="1">Membrane</location>
        <topology evidence="1">Multi-pass membrane protein</topology>
    </subcellularLocation>
</comment>
<dbReference type="OrthoDB" id="534912at2759"/>
<organism evidence="10 11">
    <name type="scientific">Acanthamoeba castellanii (strain ATCC 30010 / Neff)</name>
    <dbReference type="NCBI Taxonomy" id="1257118"/>
    <lineage>
        <taxon>Eukaryota</taxon>
        <taxon>Amoebozoa</taxon>
        <taxon>Discosea</taxon>
        <taxon>Longamoebia</taxon>
        <taxon>Centramoebida</taxon>
        <taxon>Acanthamoebidae</taxon>
        <taxon>Acanthamoeba</taxon>
    </lineage>
</organism>
<evidence type="ECO:0000313" key="10">
    <source>
        <dbReference type="EMBL" id="ELR11769.1"/>
    </source>
</evidence>
<keyword evidence="4 8" id="KW-0812">Transmembrane</keyword>
<feature type="domain" description="Ammonium transporter AmtB-like" evidence="9">
    <location>
        <begin position="176"/>
        <end position="480"/>
    </location>
</feature>
<evidence type="ECO:0000256" key="3">
    <source>
        <dbReference type="ARBA" id="ARBA00022448"/>
    </source>
</evidence>
<evidence type="ECO:0000256" key="6">
    <source>
        <dbReference type="ARBA" id="ARBA00023136"/>
    </source>
</evidence>
<accession>L8GFX3</accession>
<dbReference type="PANTHER" id="PTHR43029">
    <property type="entry name" value="AMMONIUM TRANSPORTER MEP2"/>
    <property type="match status" value="1"/>
</dbReference>
<feature type="transmembrane region" description="Helical" evidence="8">
    <location>
        <begin position="143"/>
        <end position="159"/>
    </location>
</feature>
<proteinExistence type="inferred from homology"/>
<evidence type="ECO:0000256" key="2">
    <source>
        <dbReference type="ARBA" id="ARBA00005887"/>
    </source>
</evidence>
<feature type="transmembrane region" description="Helical" evidence="8">
    <location>
        <begin position="432"/>
        <end position="453"/>
    </location>
</feature>
<feature type="domain" description="Ammonium transporter AmtB-like" evidence="9">
    <location>
        <begin position="26"/>
        <end position="159"/>
    </location>
</feature>
<evidence type="ECO:0000256" key="4">
    <source>
        <dbReference type="ARBA" id="ARBA00022692"/>
    </source>
</evidence>
<evidence type="ECO:0000256" key="1">
    <source>
        <dbReference type="ARBA" id="ARBA00004141"/>
    </source>
</evidence>
<dbReference type="GO" id="GO:0008519">
    <property type="term" value="F:ammonium channel activity"/>
    <property type="evidence" value="ECO:0007669"/>
    <property type="project" value="InterPro"/>
</dbReference>
<dbReference type="InterPro" id="IPR024041">
    <property type="entry name" value="NH4_transpt_AmtB-like_dom"/>
</dbReference>
<dbReference type="VEuPathDB" id="AmoebaDB:ACA1_362530"/>
<dbReference type="GeneID" id="14912212"/>
<dbReference type="AlphaFoldDB" id="L8GFX3"/>
<dbReference type="Gene3D" id="1.10.3430.10">
    <property type="entry name" value="Ammonium transporter AmtB like domains"/>
    <property type="match status" value="2"/>
</dbReference>
<protein>
    <submittedName>
        <fullName evidence="10">Ammonium transporter subfamily protein</fullName>
    </submittedName>
</protein>
<keyword evidence="5 8" id="KW-1133">Transmembrane helix</keyword>
<dbReference type="PANTHER" id="PTHR43029:SF10">
    <property type="entry name" value="AMMONIUM TRANSPORTER MEP2"/>
    <property type="match status" value="1"/>
</dbReference>
<feature type="transmembrane region" description="Helical" evidence="8">
    <location>
        <begin position="275"/>
        <end position="294"/>
    </location>
</feature>
<feature type="transmembrane region" description="Helical" evidence="8">
    <location>
        <begin position="25"/>
        <end position="46"/>
    </location>
</feature>